<name>A0AAD4YPG1_PRUDU</name>
<reference evidence="2 3" key="1">
    <citation type="journal article" date="2022" name="G3 (Bethesda)">
        <title>Whole-genome sequence and methylome profiling of the almond [Prunus dulcis (Mill.) D.A. Webb] cultivar 'Nonpareil'.</title>
        <authorList>
            <person name="D'Amico-Willman K.M."/>
            <person name="Ouma W.Z."/>
            <person name="Meulia T."/>
            <person name="Sideli G.M."/>
            <person name="Gradziel T.M."/>
            <person name="Fresnedo-Ramirez J."/>
        </authorList>
    </citation>
    <scope>NUCLEOTIDE SEQUENCE [LARGE SCALE GENOMIC DNA]</scope>
    <source>
        <strain evidence="2">Clone GOH B32 T37-40</strain>
    </source>
</reference>
<protein>
    <submittedName>
        <fullName evidence="2">Uncharacterized protein</fullName>
    </submittedName>
</protein>
<evidence type="ECO:0000313" key="2">
    <source>
        <dbReference type="EMBL" id="KAI5316731.1"/>
    </source>
</evidence>
<dbReference type="AlphaFoldDB" id="A0AAD4YPG1"/>
<organism evidence="2 3">
    <name type="scientific">Prunus dulcis</name>
    <name type="common">Almond</name>
    <name type="synonym">Amygdalus dulcis</name>
    <dbReference type="NCBI Taxonomy" id="3755"/>
    <lineage>
        <taxon>Eukaryota</taxon>
        <taxon>Viridiplantae</taxon>
        <taxon>Streptophyta</taxon>
        <taxon>Embryophyta</taxon>
        <taxon>Tracheophyta</taxon>
        <taxon>Spermatophyta</taxon>
        <taxon>Magnoliopsida</taxon>
        <taxon>eudicotyledons</taxon>
        <taxon>Gunneridae</taxon>
        <taxon>Pentapetalae</taxon>
        <taxon>rosids</taxon>
        <taxon>fabids</taxon>
        <taxon>Rosales</taxon>
        <taxon>Rosaceae</taxon>
        <taxon>Amygdaloideae</taxon>
        <taxon>Amygdaleae</taxon>
        <taxon>Prunus</taxon>
    </lineage>
</organism>
<dbReference type="Proteomes" id="UP001054821">
    <property type="component" value="Chromosome 7"/>
</dbReference>
<accession>A0AAD4YPG1</accession>
<evidence type="ECO:0000256" key="1">
    <source>
        <dbReference type="SAM" id="MobiDB-lite"/>
    </source>
</evidence>
<comment type="caution">
    <text evidence="2">The sequence shown here is derived from an EMBL/GenBank/DDBJ whole genome shotgun (WGS) entry which is preliminary data.</text>
</comment>
<gene>
    <name evidence="2" type="ORF">L3X38_036438</name>
</gene>
<proteinExistence type="predicted"/>
<feature type="region of interest" description="Disordered" evidence="1">
    <location>
        <begin position="35"/>
        <end position="65"/>
    </location>
</feature>
<sequence>MKKETRRKWLPFEEDALLTILEDFVTRGHRCDTAENESLMSQGVSHSENSERKRKRRTENSSDGTDKIVHALEKLFAEFGKIMQMVTEAIVKGNEDHSEIAKMLKDMGLSPMDQIDALTLILEKPQTVAVFQSLDDDVKEVFVQKLLNDHARG</sequence>
<evidence type="ECO:0000313" key="3">
    <source>
        <dbReference type="Proteomes" id="UP001054821"/>
    </source>
</evidence>
<keyword evidence="3" id="KW-1185">Reference proteome</keyword>
<feature type="compositionally biased region" description="Polar residues" evidence="1">
    <location>
        <begin position="36"/>
        <end position="47"/>
    </location>
</feature>
<dbReference type="EMBL" id="JAJFAZ020000007">
    <property type="protein sequence ID" value="KAI5316731.1"/>
    <property type="molecule type" value="Genomic_DNA"/>
</dbReference>